<comment type="caution">
    <text evidence="1">The sequence shown here is derived from an EMBL/GenBank/DDBJ whole genome shotgun (WGS) entry which is preliminary data.</text>
</comment>
<accession>A0ABV0GWW5</accession>
<dbReference type="EMBL" id="JBBMFV010000004">
    <property type="protein sequence ID" value="MEO3943014.1"/>
    <property type="molecule type" value="Genomic_DNA"/>
</dbReference>
<gene>
    <name evidence="1" type="ORF">V3C41_18245</name>
</gene>
<dbReference type="InterPro" id="IPR045499">
    <property type="entry name" value="DUF6492"/>
</dbReference>
<name>A0ABV0GWW5_PAENI</name>
<dbReference type="RefSeq" id="WP_238324874.1">
    <property type="nucleotide sequence ID" value="NZ_JBBMFV010000004.1"/>
</dbReference>
<keyword evidence="2" id="KW-1185">Reference proteome</keyword>
<reference evidence="1 2" key="1">
    <citation type="journal article" date="2024" name="Appl. Microbiol. Biotechnol.">
        <title>Biosynthetic gene clusters with biotechnological applications in novel Antarctic isolates from Actinomycetota.</title>
        <authorList>
            <person name="Bruna P."/>
            <person name="Nunez-Montero K."/>
            <person name="Contreras M.J."/>
            <person name="Leal K."/>
            <person name="Garcia M."/>
            <person name="Abanto M."/>
            <person name="Barrientos L."/>
        </authorList>
    </citation>
    <scope>NUCLEOTIDE SEQUENCE [LARGE SCALE GENOMIC DNA]</scope>
    <source>
        <strain evidence="1 2">Se16.17</strain>
    </source>
</reference>
<dbReference type="Proteomes" id="UP001448614">
    <property type="component" value="Unassembled WGS sequence"/>
</dbReference>
<dbReference type="Pfam" id="PF20102">
    <property type="entry name" value="DUF6492"/>
    <property type="match status" value="1"/>
</dbReference>
<evidence type="ECO:0000313" key="1">
    <source>
        <dbReference type="EMBL" id="MEO3943014.1"/>
    </source>
</evidence>
<protein>
    <submittedName>
        <fullName evidence="1">DUF6492 family protein</fullName>
    </submittedName>
</protein>
<proteinExistence type="predicted"/>
<organism evidence="1 2">
    <name type="scientific">Paenarthrobacter nicotinovorans</name>
    <name type="common">Arthrobacter nicotinovorans</name>
    <dbReference type="NCBI Taxonomy" id="29320"/>
    <lineage>
        <taxon>Bacteria</taxon>
        <taxon>Bacillati</taxon>
        <taxon>Actinomycetota</taxon>
        <taxon>Actinomycetes</taxon>
        <taxon>Micrococcales</taxon>
        <taxon>Micrococcaceae</taxon>
        <taxon>Paenarthrobacter</taxon>
    </lineage>
</organism>
<evidence type="ECO:0000313" key="2">
    <source>
        <dbReference type="Proteomes" id="UP001448614"/>
    </source>
</evidence>
<sequence>MMGKHRATNRGTLGSGELAVVTPSYLPDRELCRDLNNSVLEMTDPGVVHHIVVPDRDFPAFSGLRGPRTAVHAARDFLPASFFRSPGFNVWINAARPWPPVRGWIAQQIIKLAVVARLDVAGALLLDSDSVLIRHTTLDTFRRNGRIPLYRAPGAVDATLPGHRLWHVSARRLLGLAPPPAGDLADYICWPCLWEPSVVRDMLGHVEDVTGRDWSTAVGGQLHFSEMMLYGLYVDEVAGGPEATVSEMQGIVHSAEVPLGQEEIEHLLREAPQDKSLLMLSAKAGIPLDVRRQALHSFRHASLGPERGDAR</sequence>